<evidence type="ECO:0000313" key="2">
    <source>
        <dbReference type="Proteomes" id="UP000215559"/>
    </source>
</evidence>
<comment type="caution">
    <text evidence="1">The sequence shown here is derived from an EMBL/GenBank/DDBJ whole genome shotgun (WGS) entry which is preliminary data.</text>
</comment>
<dbReference type="AlphaFoldDB" id="A0A235BSH7"/>
<accession>A0A235BSH7</accession>
<name>A0A235BSH7_UNCW3</name>
<proteinExistence type="predicted"/>
<organism evidence="1 2">
    <name type="scientific">candidate division WOR-3 bacterium JGI_Cruoil_03_51_56</name>
    <dbReference type="NCBI Taxonomy" id="1973747"/>
    <lineage>
        <taxon>Bacteria</taxon>
        <taxon>Bacteria division WOR-3</taxon>
    </lineage>
</organism>
<gene>
    <name evidence="1" type="ORF">CH330_06425</name>
</gene>
<sequence length="403" mass="45313">MTTSLSIQLRVICGCLLILTCVRTTEKSSVINPGKAPKAVLQRLKGLESFRFRLSYQTDSPFFLGARLSGAWNAPDHESWVGYYWRGDKRERVSLVGAGDIQYENDHGVWHRSPRGLETEILEQVRQVIRGKQISFVESKGNIYRYRFKPCLPVLDPGQTKSFSGTMEIDNHSGLPVRISCADESGSAEWKLILDRFNSAGRVKIPFVAKMALTIGPSQKVSRGEFNQAVTVLRKRLEELDWDYRLFRRWGKLILQLDRQVSRSPLKLLLSPGKVEIWCAEQLDSSSALQGDSGIAVGGDVSFRVILKQKIGKNGDFEARLRQEFLPEPGLLFAFEDTSMLSRPDMNRLLVLVVNGDILDYSRTTVESGVEFSSLENKEIMRVLAALANQPAMPTGFEAVLVR</sequence>
<dbReference type="Proteomes" id="UP000215559">
    <property type="component" value="Unassembled WGS sequence"/>
</dbReference>
<reference evidence="1 2" key="1">
    <citation type="submission" date="2017-07" db="EMBL/GenBank/DDBJ databases">
        <title>Recovery of genomes from metagenomes via a dereplication, aggregation, and scoring strategy.</title>
        <authorList>
            <person name="Sieber C.M."/>
            <person name="Probst A.J."/>
            <person name="Sharrar A."/>
            <person name="Thomas B.C."/>
            <person name="Hess M."/>
            <person name="Tringe S.G."/>
            <person name="Banfield J.F."/>
        </authorList>
    </citation>
    <scope>NUCLEOTIDE SEQUENCE [LARGE SCALE GENOMIC DNA]</scope>
    <source>
        <strain evidence="1">JGI_Cruoil_03_51_56</strain>
    </source>
</reference>
<evidence type="ECO:0000313" key="1">
    <source>
        <dbReference type="EMBL" id="OYD15194.1"/>
    </source>
</evidence>
<dbReference type="EMBL" id="NOZP01000117">
    <property type="protein sequence ID" value="OYD15194.1"/>
    <property type="molecule type" value="Genomic_DNA"/>
</dbReference>
<protein>
    <submittedName>
        <fullName evidence="1">Uncharacterized protein</fullName>
    </submittedName>
</protein>